<dbReference type="RefSeq" id="WP_344248016.1">
    <property type="nucleotide sequence ID" value="NZ_BAAAHH010000079.1"/>
</dbReference>
<gene>
    <name evidence="4" type="ORF">GCM10009550_78650</name>
</gene>
<evidence type="ECO:0000256" key="1">
    <source>
        <dbReference type="ARBA" id="ARBA00022737"/>
    </source>
</evidence>
<dbReference type="Proteomes" id="UP001500665">
    <property type="component" value="Unassembled WGS sequence"/>
</dbReference>
<dbReference type="PANTHER" id="PTHR24171:SF10">
    <property type="entry name" value="ANKYRIN REPEAT DOMAIN-CONTAINING PROTEIN 29-LIKE"/>
    <property type="match status" value="1"/>
</dbReference>
<evidence type="ECO:0000256" key="3">
    <source>
        <dbReference type="PROSITE-ProRule" id="PRU00023"/>
    </source>
</evidence>
<dbReference type="InterPro" id="IPR016024">
    <property type="entry name" value="ARM-type_fold"/>
</dbReference>
<dbReference type="Gene3D" id="1.25.10.10">
    <property type="entry name" value="Leucine-rich Repeat Variant"/>
    <property type="match status" value="1"/>
</dbReference>
<dbReference type="PROSITE" id="PS50297">
    <property type="entry name" value="ANK_REP_REGION"/>
    <property type="match status" value="3"/>
</dbReference>
<protein>
    <recommendedName>
        <fullName evidence="6">Ankyrin repeat protein</fullName>
    </recommendedName>
</protein>
<dbReference type="InterPro" id="IPR011989">
    <property type="entry name" value="ARM-like"/>
</dbReference>
<dbReference type="InterPro" id="IPR036770">
    <property type="entry name" value="Ankyrin_rpt-contain_sf"/>
</dbReference>
<dbReference type="InterPro" id="IPR002110">
    <property type="entry name" value="Ankyrin_rpt"/>
</dbReference>
<keyword evidence="5" id="KW-1185">Reference proteome</keyword>
<accession>A0ABP4CJ04</accession>
<feature type="repeat" description="ANK" evidence="3">
    <location>
        <begin position="103"/>
        <end position="135"/>
    </location>
</feature>
<name>A0ABP4CJ04_9ACTN</name>
<evidence type="ECO:0000256" key="2">
    <source>
        <dbReference type="ARBA" id="ARBA00023043"/>
    </source>
</evidence>
<feature type="repeat" description="ANK" evidence="3">
    <location>
        <begin position="2"/>
        <end position="34"/>
    </location>
</feature>
<dbReference type="PANTHER" id="PTHR24171">
    <property type="entry name" value="ANKYRIN REPEAT DOMAIN-CONTAINING PROTEIN 39-RELATED"/>
    <property type="match status" value="1"/>
</dbReference>
<dbReference type="Pfam" id="PF12796">
    <property type="entry name" value="Ank_2"/>
    <property type="match status" value="2"/>
</dbReference>
<dbReference type="SUPFAM" id="SSF48403">
    <property type="entry name" value="Ankyrin repeat"/>
    <property type="match status" value="1"/>
</dbReference>
<proteinExistence type="predicted"/>
<feature type="repeat" description="ANK" evidence="3">
    <location>
        <begin position="134"/>
        <end position="166"/>
    </location>
</feature>
<dbReference type="Gene3D" id="1.25.40.20">
    <property type="entry name" value="Ankyrin repeat-containing domain"/>
    <property type="match status" value="2"/>
</dbReference>
<dbReference type="EMBL" id="BAAAHH010000079">
    <property type="protein sequence ID" value="GAA0970692.1"/>
    <property type="molecule type" value="Genomic_DNA"/>
</dbReference>
<keyword evidence="2 3" id="KW-0040">ANK repeat</keyword>
<evidence type="ECO:0000313" key="4">
    <source>
        <dbReference type="EMBL" id="GAA0970692.1"/>
    </source>
</evidence>
<keyword evidence="1" id="KW-0677">Repeat</keyword>
<comment type="caution">
    <text evidence="4">The sequence shown here is derived from an EMBL/GenBank/DDBJ whole genome shotgun (WGS) entry which is preliminary data.</text>
</comment>
<sequence length="528" mass="57490">MSGELTLVEAAREGKLDRVNALIAGGAEVDRPDEEGTTALYAASVEGRVDVVRALLAAGADPDLLSLGDSDGLPLCGAACWGHEETVAALLAGGAAVDGTEQRGWTALRWAVSNGRTGTVALLLEAGADPDDRARTPPLYLAASRGSLGVVRLLLRHGADPVGADRERGGETALEAALRWTGVDVELELRVRKKEEYAGLGDEIVIDRREMDDGTELITAEIGRGDEFGVATSELQTGHGAIATLLERILDIPTPIEELVARAMEFRYLRPTAAEVRRHVTERPAWEEAVRTLAERDDEEGLREVLDLTEHPDPLYRALGVDVLARSGPRQRTLSRLRRMARVESDPVLLRSLVRALSDYGDAAALPELLRHARHPDERVRNAVARALVKVLPPEQPMEPGELIRLTGDEHEYVRDWATMSLSLMDADTAELRDALARRMDDPSPVVVAEAVRGLAERGDRRAVAGIRHLLTDPNLENYPLDVALEAVVRLADPLLRRDVLACRPLAESHGLHDEWKEALRSTSGGRI</sequence>
<evidence type="ECO:0000313" key="5">
    <source>
        <dbReference type="Proteomes" id="UP001500665"/>
    </source>
</evidence>
<dbReference type="PROSITE" id="PS50088">
    <property type="entry name" value="ANK_REPEAT"/>
    <property type="match status" value="4"/>
</dbReference>
<organism evidence="4 5">
    <name type="scientific">Actinocorallia libanotica</name>
    <dbReference type="NCBI Taxonomy" id="46162"/>
    <lineage>
        <taxon>Bacteria</taxon>
        <taxon>Bacillati</taxon>
        <taxon>Actinomycetota</taxon>
        <taxon>Actinomycetes</taxon>
        <taxon>Streptosporangiales</taxon>
        <taxon>Thermomonosporaceae</taxon>
        <taxon>Actinocorallia</taxon>
    </lineage>
</organism>
<reference evidence="5" key="1">
    <citation type="journal article" date="2019" name="Int. J. Syst. Evol. Microbiol.">
        <title>The Global Catalogue of Microorganisms (GCM) 10K type strain sequencing project: providing services to taxonomists for standard genome sequencing and annotation.</title>
        <authorList>
            <consortium name="The Broad Institute Genomics Platform"/>
            <consortium name="The Broad Institute Genome Sequencing Center for Infectious Disease"/>
            <person name="Wu L."/>
            <person name="Ma J."/>
        </authorList>
    </citation>
    <scope>NUCLEOTIDE SEQUENCE [LARGE SCALE GENOMIC DNA]</scope>
    <source>
        <strain evidence="5">JCM 10696</strain>
    </source>
</reference>
<dbReference type="Pfam" id="PF00023">
    <property type="entry name" value="Ank"/>
    <property type="match status" value="1"/>
</dbReference>
<dbReference type="SMART" id="SM00248">
    <property type="entry name" value="ANK"/>
    <property type="match status" value="5"/>
</dbReference>
<feature type="repeat" description="ANK" evidence="3">
    <location>
        <begin position="35"/>
        <end position="67"/>
    </location>
</feature>
<evidence type="ECO:0008006" key="6">
    <source>
        <dbReference type="Google" id="ProtNLM"/>
    </source>
</evidence>
<dbReference type="Pfam" id="PF13646">
    <property type="entry name" value="HEAT_2"/>
    <property type="match status" value="1"/>
</dbReference>
<dbReference type="SUPFAM" id="SSF48371">
    <property type="entry name" value="ARM repeat"/>
    <property type="match status" value="1"/>
</dbReference>